<keyword evidence="3 11" id="KW-0217">Developmental protein</keyword>
<keyword evidence="7" id="KW-1015">Disulfide bond</keyword>
<dbReference type="PANTHER" id="PTHR12027:SF77">
    <property type="entry name" value="PROTEIN WNT-5"/>
    <property type="match status" value="1"/>
</dbReference>
<evidence type="ECO:0000256" key="11">
    <source>
        <dbReference type="RuleBase" id="RU003500"/>
    </source>
</evidence>
<dbReference type="Gene3D" id="3.30.2460.20">
    <property type="match status" value="1"/>
</dbReference>
<keyword evidence="5" id="KW-0272">Extracellular matrix</keyword>
<organism evidence="13">
    <name type="scientific">Halocynthia roretzi</name>
    <name type="common">Sea squirt</name>
    <name type="synonym">Cynthia roretzi</name>
    <dbReference type="NCBI Taxonomy" id="7729"/>
    <lineage>
        <taxon>Eukaryota</taxon>
        <taxon>Metazoa</taxon>
        <taxon>Chordata</taxon>
        <taxon>Tunicata</taxon>
        <taxon>Ascidiacea</taxon>
        <taxon>Stolidobranchia</taxon>
        <taxon>Pyuridae</taxon>
        <taxon>Halocynthia</taxon>
    </lineage>
</organism>
<dbReference type="AlphaFoldDB" id="Q8T8A8"/>
<keyword evidence="9" id="KW-0449">Lipoprotein</keyword>
<evidence type="ECO:0000256" key="2">
    <source>
        <dbReference type="ARBA" id="ARBA00005683"/>
    </source>
</evidence>
<comment type="similarity">
    <text evidence="2 11">Belongs to the Wnt family.</text>
</comment>
<evidence type="ECO:0000256" key="10">
    <source>
        <dbReference type="ARBA" id="ARBA00037729"/>
    </source>
</evidence>
<comment type="subcellular location">
    <subcellularLocation>
        <location evidence="1 11">Secreted</location>
        <location evidence="1 11">Extracellular space</location>
        <location evidence="1 11">Extracellular matrix</location>
    </subcellularLocation>
</comment>
<evidence type="ECO:0000256" key="5">
    <source>
        <dbReference type="ARBA" id="ARBA00022530"/>
    </source>
</evidence>
<dbReference type="InterPro" id="IPR005817">
    <property type="entry name" value="Wnt"/>
</dbReference>
<dbReference type="EMBL" id="AB072595">
    <property type="protein sequence ID" value="BAB88819.1"/>
    <property type="molecule type" value="mRNA"/>
</dbReference>
<evidence type="ECO:0000256" key="6">
    <source>
        <dbReference type="ARBA" id="ARBA00022687"/>
    </source>
</evidence>
<dbReference type="PANTHER" id="PTHR12027">
    <property type="entry name" value="WNT RELATED"/>
    <property type="match status" value="1"/>
</dbReference>
<evidence type="ECO:0000256" key="3">
    <source>
        <dbReference type="ARBA" id="ARBA00022473"/>
    </source>
</evidence>
<keyword evidence="6 11" id="KW-0879">Wnt signaling pathway</keyword>
<dbReference type="FunFam" id="3.30.2460.20:FF:000001">
    <property type="entry name" value="Wnt homolog"/>
    <property type="match status" value="1"/>
</dbReference>
<dbReference type="GO" id="GO:0005109">
    <property type="term" value="F:frizzled binding"/>
    <property type="evidence" value="ECO:0007669"/>
    <property type="project" value="TreeGrafter"/>
</dbReference>
<dbReference type="GO" id="GO:0045165">
    <property type="term" value="P:cell fate commitment"/>
    <property type="evidence" value="ECO:0007669"/>
    <property type="project" value="TreeGrafter"/>
</dbReference>
<dbReference type="SMART" id="SM00097">
    <property type="entry name" value="WNT1"/>
    <property type="match status" value="1"/>
</dbReference>
<name>Q8T8A8_HALRO</name>
<evidence type="ECO:0000256" key="8">
    <source>
        <dbReference type="ARBA" id="ARBA00023180"/>
    </source>
</evidence>
<dbReference type="Pfam" id="PF00110">
    <property type="entry name" value="wnt"/>
    <property type="match status" value="1"/>
</dbReference>
<dbReference type="GO" id="GO:0030182">
    <property type="term" value="P:neuron differentiation"/>
    <property type="evidence" value="ECO:0007669"/>
    <property type="project" value="TreeGrafter"/>
</dbReference>
<dbReference type="CDD" id="cd19337">
    <property type="entry name" value="Wnt_Wnt5"/>
    <property type="match status" value="1"/>
</dbReference>
<sequence length="371" mass="41677">MPQTSAVFLISCHCVLFIFAAVITKTNAQWWFLGSTSAMRATVADTSIPCSEIPSLSHSQRALCQKYRDHILLVSEGAQKGIEECQYQFRARRWNCSTTTNKKRKIDNNDSSTVFGKVIDIGSRETAFTYAISAAGVVHAIARGCKEGRLEACGCSNSPRPDGLRDEWEWGGCGDNLDYAYGFAHEFIDARERDNVSPRNLKSRSRKVMNLHNNEAGRMTVVRGARPTCKCNGVSGSCSLNTCWLRVPHFREIGDKIREKHDSSIEIKVNKRSRMRPRKKSIESPTITDLVHLDSSPDYCRANSRTGVLGTKGRECNAHSDGSDGCGLMCCGRGYDTRVVDVEERCNCRFQWCCVVRCQKCIKRVQRYICR</sequence>
<keyword evidence="8" id="KW-0325">Glycoprotein</keyword>
<keyword evidence="4" id="KW-0964">Secreted</keyword>
<evidence type="ECO:0000256" key="7">
    <source>
        <dbReference type="ARBA" id="ARBA00023157"/>
    </source>
</evidence>
<feature type="chain" id="PRO_5004313917" description="Protein Wnt" evidence="12">
    <location>
        <begin position="29"/>
        <end position="371"/>
    </location>
</feature>
<evidence type="ECO:0000313" key="13">
    <source>
        <dbReference type="EMBL" id="BAB88819.1"/>
    </source>
</evidence>
<evidence type="ECO:0000256" key="9">
    <source>
        <dbReference type="ARBA" id="ARBA00023288"/>
    </source>
</evidence>
<dbReference type="GO" id="GO:0060070">
    <property type="term" value="P:canonical Wnt signaling pathway"/>
    <property type="evidence" value="ECO:0007669"/>
    <property type="project" value="TreeGrafter"/>
</dbReference>
<dbReference type="GO" id="GO:0005615">
    <property type="term" value="C:extracellular space"/>
    <property type="evidence" value="ECO:0007669"/>
    <property type="project" value="TreeGrafter"/>
</dbReference>
<dbReference type="InterPro" id="IPR043158">
    <property type="entry name" value="Wnt_C"/>
</dbReference>
<evidence type="ECO:0000256" key="1">
    <source>
        <dbReference type="ARBA" id="ARBA00004498"/>
    </source>
</evidence>
<dbReference type="GO" id="GO:0005125">
    <property type="term" value="F:cytokine activity"/>
    <property type="evidence" value="ECO:0007669"/>
    <property type="project" value="TreeGrafter"/>
</dbReference>
<comment type="function">
    <text evidence="10">Ligand for members of the frizzled family of seven transmembrane receptors. Probable developmental protein. May be a signaling molecule which affects the development of discrete regions of tissues. Is likely to signal over only few cell diameters.</text>
</comment>
<reference evidence="13" key="1">
    <citation type="submission" date="2001-10" db="EMBL/GenBank/DDBJ databases">
        <title>Isolation of cDNA clones for mRNAs transcribed zygotically during cleavage stage in ascidian, Halocynthia roretzi.</title>
        <authorList>
            <person name="Miya T."/>
            <person name="Nishida H."/>
        </authorList>
    </citation>
    <scope>NUCLEOTIDE SEQUENCE</scope>
</reference>
<evidence type="ECO:0000256" key="12">
    <source>
        <dbReference type="SAM" id="SignalP"/>
    </source>
</evidence>
<proteinExistence type="evidence at transcript level"/>
<keyword evidence="12" id="KW-0732">Signal</keyword>
<evidence type="ECO:0000256" key="4">
    <source>
        <dbReference type="ARBA" id="ARBA00022525"/>
    </source>
</evidence>
<feature type="signal peptide" evidence="12">
    <location>
        <begin position="1"/>
        <end position="28"/>
    </location>
</feature>
<gene>
    <name evidence="13" type="primary">HrWnt-5beta</name>
</gene>
<dbReference type="PRINTS" id="PR01349">
    <property type="entry name" value="WNTPROTEIN"/>
</dbReference>
<protein>
    <recommendedName>
        <fullName evidence="11">Protein Wnt</fullName>
    </recommendedName>
</protein>
<accession>Q8T8A8</accession>